<keyword evidence="4" id="KW-0949">S-adenosyl-L-methionine</keyword>
<keyword evidence="2" id="KW-0489">Methyltransferase</keyword>
<evidence type="ECO:0000256" key="2">
    <source>
        <dbReference type="ARBA" id="ARBA00022603"/>
    </source>
</evidence>
<evidence type="ECO:0000256" key="4">
    <source>
        <dbReference type="ARBA" id="ARBA00022691"/>
    </source>
</evidence>
<keyword evidence="5" id="KW-0411">Iron-sulfur</keyword>
<dbReference type="PANTHER" id="PTHR11061">
    <property type="entry name" value="RNA M5U METHYLTRANSFERASE"/>
    <property type="match status" value="1"/>
</dbReference>
<sequence>MHGSIYVPFTLPGEVAIVAFHGKYGELITLEERSSERIDALCQHFENCGRCVFQHWRADAYRFWKKQLVVDTLKKHGIDDTLVSPLIECEYHNR</sequence>
<dbReference type="PANTHER" id="PTHR11061:SF49">
    <property type="entry name" value="23S RRNA (URACIL(1939)-C(5))-METHYLTRANSFERASE RLMD"/>
    <property type="match status" value="1"/>
</dbReference>
<dbReference type="SUPFAM" id="SSF53335">
    <property type="entry name" value="S-adenosyl-L-methionine-dependent methyltransferases"/>
    <property type="match status" value="1"/>
</dbReference>
<dbReference type="EMBL" id="AHPD01000001">
    <property type="protein sequence ID" value="KEC67915.1"/>
    <property type="molecule type" value="Genomic_DNA"/>
</dbReference>
<dbReference type="InterPro" id="IPR029063">
    <property type="entry name" value="SAM-dependent_MTases_sf"/>
</dbReference>
<accession>A0ABR4SRY7</accession>
<dbReference type="InterPro" id="IPR010280">
    <property type="entry name" value="U5_MeTrfase_fam"/>
</dbReference>
<keyword evidence="1" id="KW-0408">Iron</keyword>
<proteinExistence type="predicted"/>
<evidence type="ECO:0000256" key="5">
    <source>
        <dbReference type="ARBA" id="ARBA00023014"/>
    </source>
</evidence>
<dbReference type="Gene3D" id="2.40.50.140">
    <property type="entry name" value="Nucleic acid-binding proteins"/>
    <property type="match status" value="1"/>
</dbReference>
<keyword evidence="7" id="KW-1185">Reference proteome</keyword>
<dbReference type="Proteomes" id="UP000027143">
    <property type="component" value="Unassembled WGS sequence"/>
</dbReference>
<evidence type="ECO:0000256" key="3">
    <source>
        <dbReference type="ARBA" id="ARBA00022679"/>
    </source>
</evidence>
<keyword evidence="3" id="KW-0808">Transferase</keyword>
<keyword evidence="1" id="KW-0479">Metal-binding</keyword>
<reference evidence="6 7" key="1">
    <citation type="submission" date="2012-04" db="EMBL/GenBank/DDBJ databases">
        <title>The Genome Sequence of Bartonella quintana JK 68.</title>
        <authorList>
            <consortium name="The Broad Institute Genome Sequencing Platform"/>
            <consortium name="The Broad Institute Genome Sequencing Center for Infectious Disease"/>
            <person name="Feldgarden M."/>
            <person name="Kirby J."/>
            <person name="Kosoy M."/>
            <person name="Birtles R."/>
            <person name="Probert W.S."/>
            <person name="Chiaraviglio L."/>
            <person name="Walker B."/>
            <person name="Young S.K."/>
            <person name="Zeng Q."/>
            <person name="Gargeya S."/>
            <person name="Fitzgerald M."/>
            <person name="Haas B."/>
            <person name="Abouelleil A."/>
            <person name="Alvarado L."/>
            <person name="Arachchi H.M."/>
            <person name="Berlin A.M."/>
            <person name="Chapman S.B."/>
            <person name="Goldberg J."/>
            <person name="Griggs A."/>
            <person name="Gujja S."/>
            <person name="Hansen M."/>
            <person name="Howarth C."/>
            <person name="Imamovic A."/>
            <person name="Larimer J."/>
            <person name="McCowen C."/>
            <person name="Montmayeur A."/>
            <person name="Murphy C."/>
            <person name="Neiman D."/>
            <person name="Pearson M."/>
            <person name="Priest M."/>
            <person name="Roberts A."/>
            <person name="Saif S."/>
            <person name="Shea T."/>
            <person name="Sisk P."/>
            <person name="Sykes S."/>
            <person name="Wortman J."/>
            <person name="Nusbaum C."/>
            <person name="Birren B."/>
        </authorList>
    </citation>
    <scope>NUCLEOTIDE SEQUENCE [LARGE SCALE GENOMIC DNA]</scope>
    <source>
        <strain evidence="6 7">JK 68</strain>
    </source>
</reference>
<protein>
    <submittedName>
        <fullName evidence="6">Uncharacterized protein</fullName>
    </submittedName>
</protein>
<evidence type="ECO:0000313" key="7">
    <source>
        <dbReference type="Proteomes" id="UP000027143"/>
    </source>
</evidence>
<evidence type="ECO:0000313" key="6">
    <source>
        <dbReference type="EMBL" id="KEC67915.1"/>
    </source>
</evidence>
<comment type="caution">
    <text evidence="6">The sequence shown here is derived from an EMBL/GenBank/DDBJ whole genome shotgun (WGS) entry which is preliminary data.</text>
</comment>
<gene>
    <name evidence="6" type="ORF">O7U_00072</name>
</gene>
<organism evidence="6 7">
    <name type="scientific">Bartonella quintana JK 68</name>
    <dbReference type="NCBI Taxonomy" id="1134503"/>
    <lineage>
        <taxon>Bacteria</taxon>
        <taxon>Pseudomonadati</taxon>
        <taxon>Pseudomonadota</taxon>
        <taxon>Alphaproteobacteria</taxon>
        <taxon>Hyphomicrobiales</taxon>
        <taxon>Bartonellaceae</taxon>
        <taxon>Bartonella</taxon>
    </lineage>
</organism>
<dbReference type="InterPro" id="IPR012340">
    <property type="entry name" value="NA-bd_OB-fold"/>
</dbReference>
<name>A0ABR4SRY7_BARQI</name>
<evidence type="ECO:0000256" key="1">
    <source>
        <dbReference type="ARBA" id="ARBA00022485"/>
    </source>
</evidence>
<keyword evidence="1" id="KW-0004">4Fe-4S</keyword>